<evidence type="ECO:0000313" key="2">
    <source>
        <dbReference type="Proteomes" id="UP000308600"/>
    </source>
</evidence>
<keyword evidence="2" id="KW-1185">Reference proteome</keyword>
<accession>A0ACD3ALD1</accession>
<dbReference type="EMBL" id="ML208404">
    <property type="protein sequence ID" value="TFK66495.1"/>
    <property type="molecule type" value="Genomic_DNA"/>
</dbReference>
<gene>
    <name evidence="1" type="ORF">BDN72DRAFT_146721</name>
</gene>
<organism evidence="1 2">
    <name type="scientific">Pluteus cervinus</name>
    <dbReference type="NCBI Taxonomy" id="181527"/>
    <lineage>
        <taxon>Eukaryota</taxon>
        <taxon>Fungi</taxon>
        <taxon>Dikarya</taxon>
        <taxon>Basidiomycota</taxon>
        <taxon>Agaricomycotina</taxon>
        <taxon>Agaricomycetes</taxon>
        <taxon>Agaricomycetidae</taxon>
        <taxon>Agaricales</taxon>
        <taxon>Pluteineae</taxon>
        <taxon>Pluteaceae</taxon>
        <taxon>Pluteus</taxon>
    </lineage>
</organism>
<dbReference type="Proteomes" id="UP000308600">
    <property type="component" value="Unassembled WGS sequence"/>
</dbReference>
<name>A0ACD3ALD1_9AGAR</name>
<sequence>MDVWWRDADHECPLINSWIVLPFFSVPPSDPRTQDKDEGMLVDTRIPMPFHMPFVVSNSSIRIQLSSLAFSVVGFDVPIQHLRPHLGSPAQPPASRMLTPLWIQVSQHEYKPLCSSRHSSRDRLHTSVCNHPCPTSRFTLAFRPSLSTCFVNQLHSVSPRHTDRHKCSDARYKTCRLHPPHDSSTDE</sequence>
<proteinExistence type="predicted"/>
<evidence type="ECO:0000313" key="1">
    <source>
        <dbReference type="EMBL" id="TFK66495.1"/>
    </source>
</evidence>
<reference evidence="1 2" key="1">
    <citation type="journal article" date="2019" name="Nat. Ecol. Evol.">
        <title>Megaphylogeny resolves global patterns of mushroom evolution.</title>
        <authorList>
            <person name="Varga T."/>
            <person name="Krizsan K."/>
            <person name="Foldi C."/>
            <person name="Dima B."/>
            <person name="Sanchez-Garcia M."/>
            <person name="Sanchez-Ramirez S."/>
            <person name="Szollosi G.J."/>
            <person name="Szarkandi J.G."/>
            <person name="Papp V."/>
            <person name="Albert L."/>
            <person name="Andreopoulos W."/>
            <person name="Angelini C."/>
            <person name="Antonin V."/>
            <person name="Barry K.W."/>
            <person name="Bougher N.L."/>
            <person name="Buchanan P."/>
            <person name="Buyck B."/>
            <person name="Bense V."/>
            <person name="Catcheside P."/>
            <person name="Chovatia M."/>
            <person name="Cooper J."/>
            <person name="Damon W."/>
            <person name="Desjardin D."/>
            <person name="Finy P."/>
            <person name="Geml J."/>
            <person name="Haridas S."/>
            <person name="Hughes K."/>
            <person name="Justo A."/>
            <person name="Karasinski D."/>
            <person name="Kautmanova I."/>
            <person name="Kiss B."/>
            <person name="Kocsube S."/>
            <person name="Kotiranta H."/>
            <person name="LaButti K.M."/>
            <person name="Lechner B.E."/>
            <person name="Liimatainen K."/>
            <person name="Lipzen A."/>
            <person name="Lukacs Z."/>
            <person name="Mihaltcheva S."/>
            <person name="Morgado L.N."/>
            <person name="Niskanen T."/>
            <person name="Noordeloos M.E."/>
            <person name="Ohm R.A."/>
            <person name="Ortiz-Santana B."/>
            <person name="Ovrebo C."/>
            <person name="Racz N."/>
            <person name="Riley R."/>
            <person name="Savchenko A."/>
            <person name="Shiryaev A."/>
            <person name="Soop K."/>
            <person name="Spirin V."/>
            <person name="Szebenyi C."/>
            <person name="Tomsovsky M."/>
            <person name="Tulloss R.E."/>
            <person name="Uehling J."/>
            <person name="Grigoriev I.V."/>
            <person name="Vagvolgyi C."/>
            <person name="Papp T."/>
            <person name="Martin F.M."/>
            <person name="Miettinen O."/>
            <person name="Hibbett D.S."/>
            <person name="Nagy L.G."/>
        </authorList>
    </citation>
    <scope>NUCLEOTIDE SEQUENCE [LARGE SCALE GENOMIC DNA]</scope>
    <source>
        <strain evidence="1 2">NL-1719</strain>
    </source>
</reference>
<protein>
    <submittedName>
        <fullName evidence="1">Uncharacterized protein</fullName>
    </submittedName>
</protein>